<keyword evidence="8" id="KW-0812">Transmembrane</keyword>
<dbReference type="Pfam" id="PF00072">
    <property type="entry name" value="Response_reg"/>
    <property type="match status" value="1"/>
</dbReference>
<evidence type="ECO:0000256" key="18">
    <source>
        <dbReference type="PROSITE-ProRule" id="PRU00169"/>
    </source>
</evidence>
<dbReference type="FunFam" id="1.10.287.130:FF:000002">
    <property type="entry name" value="Two-component osmosensing histidine kinase"/>
    <property type="match status" value="1"/>
</dbReference>
<evidence type="ECO:0000256" key="9">
    <source>
        <dbReference type="ARBA" id="ARBA00022741"/>
    </source>
</evidence>
<dbReference type="InterPro" id="IPR035965">
    <property type="entry name" value="PAS-like_dom_sf"/>
</dbReference>
<keyword evidence="10" id="KW-0418">Kinase</keyword>
<dbReference type="Pfam" id="PF00512">
    <property type="entry name" value="HisKA"/>
    <property type="match status" value="1"/>
</dbReference>
<dbReference type="InterPro" id="IPR003594">
    <property type="entry name" value="HATPase_dom"/>
</dbReference>
<feature type="modified residue" description="4-aspartylphosphate" evidence="18">
    <location>
        <position position="589"/>
    </location>
</feature>
<evidence type="ECO:0000313" key="23">
    <source>
        <dbReference type="EMBL" id="AEF84402.1"/>
    </source>
</evidence>
<dbReference type="GO" id="GO:0005886">
    <property type="term" value="C:plasma membrane"/>
    <property type="evidence" value="ECO:0007669"/>
    <property type="project" value="UniProtKB-SubCell"/>
</dbReference>
<dbReference type="NCBIfam" id="TIGR00229">
    <property type="entry name" value="sensory_box"/>
    <property type="match status" value="2"/>
</dbReference>
<dbReference type="InterPro" id="IPR008207">
    <property type="entry name" value="Sig_transdc_His_kin_Hpt_dom"/>
</dbReference>
<evidence type="ECO:0000256" key="4">
    <source>
        <dbReference type="ARBA" id="ARBA00022475"/>
    </source>
</evidence>
<feature type="domain" description="Response regulatory" evidence="20">
    <location>
        <begin position="540"/>
        <end position="658"/>
    </location>
</feature>
<dbReference type="PROSITE" id="PS50109">
    <property type="entry name" value="HIS_KIN"/>
    <property type="match status" value="1"/>
</dbReference>
<evidence type="ECO:0000313" key="24">
    <source>
        <dbReference type="Proteomes" id="UP000009223"/>
    </source>
</evidence>
<dbReference type="SUPFAM" id="SSF55785">
    <property type="entry name" value="PYP-like sensor domain (PAS domain)"/>
    <property type="match status" value="2"/>
</dbReference>
<gene>
    <name evidence="23" type="ordered locus">TREPR_0616</name>
</gene>
<dbReference type="Pfam" id="PF13426">
    <property type="entry name" value="PAS_9"/>
    <property type="match status" value="1"/>
</dbReference>
<keyword evidence="4" id="KW-1003">Cell membrane</keyword>
<dbReference type="GO" id="GO:0000155">
    <property type="term" value="F:phosphorelay sensor kinase activity"/>
    <property type="evidence" value="ECO:0007669"/>
    <property type="project" value="InterPro"/>
</dbReference>
<dbReference type="AlphaFoldDB" id="F5YKM6"/>
<keyword evidence="13" id="KW-0902">Two-component regulatory system</keyword>
<keyword evidence="12" id="KW-1133">Transmembrane helix</keyword>
<keyword evidence="11" id="KW-0067">ATP-binding</keyword>
<dbReference type="PANTHER" id="PTHR43047">
    <property type="entry name" value="TWO-COMPONENT HISTIDINE PROTEIN KINASE"/>
    <property type="match status" value="1"/>
</dbReference>
<comment type="subcellular location">
    <subcellularLocation>
        <location evidence="2">Cell inner membrane</location>
        <topology evidence="2">Multi-pass membrane protein</topology>
    </subcellularLocation>
</comment>
<dbReference type="eggNOG" id="COG0642">
    <property type="taxonomic scope" value="Bacteria"/>
</dbReference>
<dbReference type="CDD" id="cd00082">
    <property type="entry name" value="HisKA"/>
    <property type="match status" value="1"/>
</dbReference>
<dbReference type="InterPro" id="IPR001789">
    <property type="entry name" value="Sig_transdc_resp-reg_receiver"/>
</dbReference>
<dbReference type="InterPro" id="IPR005467">
    <property type="entry name" value="His_kinase_dom"/>
</dbReference>
<dbReference type="SMART" id="SM00448">
    <property type="entry name" value="REC"/>
    <property type="match status" value="1"/>
</dbReference>
<dbReference type="PROSITE" id="PS50112">
    <property type="entry name" value="PAS"/>
    <property type="match status" value="1"/>
</dbReference>
<dbReference type="CDD" id="cd00130">
    <property type="entry name" value="PAS"/>
    <property type="match status" value="2"/>
</dbReference>
<dbReference type="InterPro" id="IPR036641">
    <property type="entry name" value="HPT_dom_sf"/>
</dbReference>
<evidence type="ECO:0000256" key="14">
    <source>
        <dbReference type="ARBA" id="ARBA00023136"/>
    </source>
</evidence>
<evidence type="ECO:0000259" key="22">
    <source>
        <dbReference type="PROSITE" id="PS50894"/>
    </source>
</evidence>
<dbReference type="SUPFAM" id="SSF55874">
    <property type="entry name" value="ATPase domain of HSP90 chaperone/DNA topoisomerase II/histidine kinase"/>
    <property type="match status" value="1"/>
</dbReference>
<evidence type="ECO:0000256" key="17">
    <source>
        <dbReference type="PROSITE-ProRule" id="PRU00110"/>
    </source>
</evidence>
<dbReference type="Gene3D" id="1.20.120.160">
    <property type="entry name" value="HPT domain"/>
    <property type="match status" value="1"/>
</dbReference>
<keyword evidence="9" id="KW-0547">Nucleotide-binding</keyword>
<dbReference type="InterPro" id="IPR000014">
    <property type="entry name" value="PAS"/>
</dbReference>
<evidence type="ECO:0000256" key="13">
    <source>
        <dbReference type="ARBA" id="ARBA00023012"/>
    </source>
</evidence>
<feature type="modified residue" description="Phosphohistidine" evidence="17">
    <location>
        <position position="739"/>
    </location>
</feature>
<evidence type="ECO:0000256" key="15">
    <source>
        <dbReference type="ARBA" id="ARBA00064003"/>
    </source>
</evidence>
<reference evidence="23 24" key="2">
    <citation type="journal article" date="2011" name="ISME J.">
        <title>RNA-seq reveals cooperative metabolic interactions between two termite-gut spirochete species in co-culture.</title>
        <authorList>
            <person name="Rosenthal A.Z."/>
            <person name="Matson E.G."/>
            <person name="Eldar A."/>
            <person name="Leadbetter J.R."/>
        </authorList>
    </citation>
    <scope>NUCLEOTIDE SEQUENCE [LARGE SCALE GENOMIC DNA]</scope>
    <source>
        <strain evidence="24">ATCC BAA-887 / DSM 12427 / ZAS-2</strain>
    </source>
</reference>
<feature type="domain" description="Histidine kinase" evidence="19">
    <location>
        <begin position="298"/>
        <end position="518"/>
    </location>
</feature>
<comment type="subunit">
    <text evidence="15">At low DSF concentrations, interacts with RpfF.</text>
</comment>
<keyword evidence="6 18" id="KW-0597">Phosphoprotein</keyword>
<evidence type="ECO:0000256" key="12">
    <source>
        <dbReference type="ARBA" id="ARBA00022989"/>
    </source>
</evidence>
<evidence type="ECO:0000256" key="5">
    <source>
        <dbReference type="ARBA" id="ARBA00022519"/>
    </source>
</evidence>
<dbReference type="InterPro" id="IPR013656">
    <property type="entry name" value="PAS_4"/>
</dbReference>
<dbReference type="Gene3D" id="3.30.450.20">
    <property type="entry name" value="PAS domain"/>
    <property type="match status" value="2"/>
</dbReference>
<evidence type="ECO:0000256" key="3">
    <source>
        <dbReference type="ARBA" id="ARBA00012438"/>
    </source>
</evidence>
<dbReference type="SMART" id="SM00387">
    <property type="entry name" value="HATPase_c"/>
    <property type="match status" value="1"/>
</dbReference>
<keyword evidence="24" id="KW-1185">Reference proteome</keyword>
<feature type="domain" description="PAS" evidence="21">
    <location>
        <begin position="14"/>
        <end position="52"/>
    </location>
</feature>
<dbReference type="Gene3D" id="1.10.287.130">
    <property type="match status" value="1"/>
</dbReference>
<dbReference type="EC" id="2.7.13.3" evidence="3"/>
<dbReference type="GO" id="GO:0005524">
    <property type="term" value="F:ATP binding"/>
    <property type="evidence" value="ECO:0007669"/>
    <property type="project" value="UniProtKB-KW"/>
</dbReference>
<accession>F5YKM6</accession>
<evidence type="ECO:0000256" key="10">
    <source>
        <dbReference type="ARBA" id="ARBA00022777"/>
    </source>
</evidence>
<name>F5YKM6_TREPZ</name>
<dbReference type="InterPro" id="IPR036097">
    <property type="entry name" value="HisK_dim/P_sf"/>
</dbReference>
<dbReference type="Pfam" id="PF02518">
    <property type="entry name" value="HATPase_c"/>
    <property type="match status" value="1"/>
</dbReference>
<evidence type="ECO:0000259" key="20">
    <source>
        <dbReference type="PROSITE" id="PS50110"/>
    </source>
</evidence>
<dbReference type="PROSITE" id="PS50110">
    <property type="entry name" value="RESPONSE_REGULATORY"/>
    <property type="match status" value="1"/>
</dbReference>
<evidence type="ECO:0000256" key="1">
    <source>
        <dbReference type="ARBA" id="ARBA00000085"/>
    </source>
</evidence>
<feature type="domain" description="HPt" evidence="22">
    <location>
        <begin position="700"/>
        <end position="794"/>
    </location>
</feature>
<dbReference type="KEGG" id="tpi:TREPR_0616"/>
<dbReference type="InterPro" id="IPR036890">
    <property type="entry name" value="HATPase_C_sf"/>
</dbReference>
<dbReference type="HOGENOM" id="CLU_000445_114_15_12"/>
<dbReference type="GO" id="GO:0009927">
    <property type="term" value="F:histidine phosphotransfer kinase activity"/>
    <property type="evidence" value="ECO:0007669"/>
    <property type="project" value="TreeGrafter"/>
</dbReference>
<evidence type="ECO:0000256" key="16">
    <source>
        <dbReference type="ARBA" id="ARBA00068150"/>
    </source>
</evidence>
<dbReference type="Pfam" id="PF08448">
    <property type="entry name" value="PAS_4"/>
    <property type="match status" value="1"/>
</dbReference>
<reference evidence="24" key="1">
    <citation type="submission" date="2009-12" db="EMBL/GenBank/DDBJ databases">
        <title>Complete sequence of Treponema primitia strain ZAS-2.</title>
        <authorList>
            <person name="Tetu S.G."/>
            <person name="Matson E."/>
            <person name="Ren Q."/>
            <person name="Seshadri R."/>
            <person name="Elbourne L."/>
            <person name="Hassan K.A."/>
            <person name="Durkin A."/>
            <person name="Radune D."/>
            <person name="Mohamoud Y."/>
            <person name="Shay R."/>
            <person name="Jin S."/>
            <person name="Zhang X."/>
            <person name="Lucey K."/>
            <person name="Ballor N.R."/>
            <person name="Ottesen E."/>
            <person name="Rosenthal R."/>
            <person name="Allen A."/>
            <person name="Leadbetter J.R."/>
            <person name="Paulsen I.T."/>
        </authorList>
    </citation>
    <scope>NUCLEOTIDE SEQUENCE [LARGE SCALE GENOMIC DNA]</scope>
    <source>
        <strain evidence="24">ATCC BAA-887 / DSM 12427 / ZAS-2</strain>
    </source>
</reference>
<dbReference type="Gene3D" id="3.40.50.2300">
    <property type="match status" value="1"/>
</dbReference>
<dbReference type="InterPro" id="IPR003661">
    <property type="entry name" value="HisK_dim/P_dom"/>
</dbReference>
<dbReference type="PROSITE" id="PS50894">
    <property type="entry name" value="HPT"/>
    <property type="match status" value="1"/>
</dbReference>
<dbReference type="PANTHER" id="PTHR43047:SF72">
    <property type="entry name" value="OSMOSENSING HISTIDINE PROTEIN KINASE SLN1"/>
    <property type="match status" value="1"/>
</dbReference>
<dbReference type="SUPFAM" id="SSF52172">
    <property type="entry name" value="CheY-like"/>
    <property type="match status" value="1"/>
</dbReference>
<dbReference type="SMART" id="SM00388">
    <property type="entry name" value="HisKA"/>
    <property type="match status" value="1"/>
</dbReference>
<dbReference type="RefSeq" id="WP_015709408.1">
    <property type="nucleotide sequence ID" value="NC_015578.1"/>
</dbReference>
<dbReference type="STRING" id="545694.TREPR_0616"/>
<evidence type="ECO:0000256" key="2">
    <source>
        <dbReference type="ARBA" id="ARBA00004429"/>
    </source>
</evidence>
<dbReference type="CDD" id="cd17546">
    <property type="entry name" value="REC_hyHK_CKI1_RcsC-like"/>
    <property type="match status" value="1"/>
</dbReference>
<dbReference type="InterPro" id="IPR011006">
    <property type="entry name" value="CheY-like_superfamily"/>
</dbReference>
<keyword evidence="14" id="KW-0472">Membrane</keyword>
<dbReference type="CDD" id="cd00088">
    <property type="entry name" value="HPT"/>
    <property type="match status" value="1"/>
</dbReference>
<dbReference type="EMBL" id="CP001843">
    <property type="protein sequence ID" value="AEF84402.1"/>
    <property type="molecule type" value="Genomic_DNA"/>
</dbReference>
<dbReference type="InterPro" id="IPR004358">
    <property type="entry name" value="Sig_transdc_His_kin-like_C"/>
</dbReference>
<dbReference type="SUPFAM" id="SSF47226">
    <property type="entry name" value="Histidine-containing phosphotransfer domain, HPT domain"/>
    <property type="match status" value="1"/>
</dbReference>
<organism evidence="23 24">
    <name type="scientific">Treponema primitia (strain ATCC BAA-887 / DSM 12427 / ZAS-2)</name>
    <dbReference type="NCBI Taxonomy" id="545694"/>
    <lineage>
        <taxon>Bacteria</taxon>
        <taxon>Pseudomonadati</taxon>
        <taxon>Spirochaetota</taxon>
        <taxon>Spirochaetia</taxon>
        <taxon>Spirochaetales</taxon>
        <taxon>Treponemataceae</taxon>
        <taxon>Treponema</taxon>
    </lineage>
</organism>
<keyword evidence="7" id="KW-0808">Transferase</keyword>
<evidence type="ECO:0000256" key="11">
    <source>
        <dbReference type="ARBA" id="ARBA00022840"/>
    </source>
</evidence>
<proteinExistence type="predicted"/>
<protein>
    <recommendedName>
        <fullName evidence="16">Sensory/regulatory protein RpfC</fullName>
        <ecNumber evidence="3">2.7.13.3</ecNumber>
    </recommendedName>
</protein>
<dbReference type="CDD" id="cd16922">
    <property type="entry name" value="HATPase_EvgS-ArcB-TorS-like"/>
    <property type="match status" value="1"/>
</dbReference>
<dbReference type="SUPFAM" id="SSF47384">
    <property type="entry name" value="Homodimeric domain of signal transducing histidine kinase"/>
    <property type="match status" value="1"/>
</dbReference>
<keyword evidence="5" id="KW-0997">Cell inner membrane</keyword>
<evidence type="ECO:0000256" key="7">
    <source>
        <dbReference type="ARBA" id="ARBA00022679"/>
    </source>
</evidence>
<evidence type="ECO:0000259" key="19">
    <source>
        <dbReference type="PROSITE" id="PS50109"/>
    </source>
</evidence>
<evidence type="ECO:0000256" key="8">
    <source>
        <dbReference type="ARBA" id="ARBA00022692"/>
    </source>
</evidence>
<evidence type="ECO:0000259" key="21">
    <source>
        <dbReference type="PROSITE" id="PS50112"/>
    </source>
</evidence>
<comment type="catalytic activity">
    <reaction evidence="1">
        <text>ATP + protein L-histidine = ADP + protein N-phospho-L-histidine.</text>
        <dbReference type="EC" id="2.7.13.3"/>
    </reaction>
</comment>
<sequence>MTNEGEQRRIWEKQGKYLSLMLENSPDVILLLDAEGRFLYCSNAFLELAGINDFISIRGRFFDEVYAFFGDPVFLEQSLDRFARVKQGNKTITDTARIDFTGKGYSRSYSINSTPILDEGDNFDGVLVIYHDITELLQAESNDRIKVMFDATPLACTFWDAGGNILDCNQEALKLFDVSTKKELIEGFSRFSVFIQMDGSISNERISREIAETYRTGKRLEFEWMHRSSKGEFIPAEVILVRVAWQDDYRVVAYTRDLRKLKESEDLLHQADERGRELEVETRAAQVASEAKSRFLASMSHEIRTPMNAIIGMSDLMRTDNLDDTQRDFFTDIKKMSKALLQIINDVLDISKIEVGKMELSPVHFNLMELYDNIASMSRFTAQSKDLDFRHSFTSRVPQIIYGDDVRLRQILTNIINNAIKYTRQGYVDFTVDVTAKDGKDYLVFTVKDTGIGIKKEDFPKLFGNFQQLDSDRNRGIVGTGLGLAITKNLVTMMGGEISFESEYGAGSAFTVLLPLVPGDPERIERKGLNAQIKATGDVKVLVVDDNRINLKVALAFLATHDIHAETAESGDEAIAKVSERNYDLVFMDHMMPGMDGIEATKCIRSMEDPWLRKMPIIALTANAVSGARESFLAGGMNDFISKPIDAAELNRKLEKWLPPGKCTWVEIHSSDAKPAAPVSAVESVAVIDRDKAVSDIGGSEELYNQLLLSFRKEHGDDIVKIRTALETGDMPLAHRLAHTLKSTAGLIGAGRLRQLSSEIEKALAEKNPSAAEKLMVQAGAEFAAVLKELDTLIPAGDRKGAGSGGDGAFTEEFPASALIGEPPGRGTLRLKSALQVADPVKIRELAGRLRPLLAAGNAGSLKLIDEIRASFPLKEGGELIQQMQEFEFKRALEILESVDGK</sequence>
<dbReference type="Pfam" id="PF01627">
    <property type="entry name" value="Hpt"/>
    <property type="match status" value="1"/>
</dbReference>
<dbReference type="Proteomes" id="UP000009223">
    <property type="component" value="Chromosome"/>
</dbReference>
<dbReference type="FunFam" id="3.30.565.10:FF:000010">
    <property type="entry name" value="Sensor histidine kinase RcsC"/>
    <property type="match status" value="1"/>
</dbReference>
<dbReference type="PRINTS" id="PR00344">
    <property type="entry name" value="BCTRLSENSOR"/>
</dbReference>
<evidence type="ECO:0000256" key="6">
    <source>
        <dbReference type="ARBA" id="ARBA00022553"/>
    </source>
</evidence>
<dbReference type="SMART" id="SM00091">
    <property type="entry name" value="PAS"/>
    <property type="match status" value="2"/>
</dbReference>
<dbReference type="Gene3D" id="3.30.565.10">
    <property type="entry name" value="Histidine kinase-like ATPase, C-terminal domain"/>
    <property type="match status" value="1"/>
</dbReference>